<evidence type="ECO:0000313" key="1">
    <source>
        <dbReference type="EMBL" id="MED6111451.1"/>
    </source>
</evidence>
<proteinExistence type="predicted"/>
<comment type="caution">
    <text evidence="1">The sequence shown here is derived from an EMBL/GenBank/DDBJ whole genome shotgun (WGS) entry which is preliminary data.</text>
</comment>
<name>A0ABU6QHN2_9FABA</name>
<sequence>MPSPPPSYALSIRDDQFDATPESECAFLVVALDAVLGVEFGIGNDEKGGRGFNAESCADPYEGKTKQFGTMVTMLEEMGEKGLLTMEIFSMAIKAFAAAKVRKKLLGY</sequence>
<organism evidence="1 2">
    <name type="scientific">Stylosanthes scabra</name>
    <dbReference type="NCBI Taxonomy" id="79078"/>
    <lineage>
        <taxon>Eukaryota</taxon>
        <taxon>Viridiplantae</taxon>
        <taxon>Streptophyta</taxon>
        <taxon>Embryophyta</taxon>
        <taxon>Tracheophyta</taxon>
        <taxon>Spermatophyta</taxon>
        <taxon>Magnoliopsida</taxon>
        <taxon>eudicotyledons</taxon>
        <taxon>Gunneridae</taxon>
        <taxon>Pentapetalae</taxon>
        <taxon>rosids</taxon>
        <taxon>fabids</taxon>
        <taxon>Fabales</taxon>
        <taxon>Fabaceae</taxon>
        <taxon>Papilionoideae</taxon>
        <taxon>50 kb inversion clade</taxon>
        <taxon>dalbergioids sensu lato</taxon>
        <taxon>Dalbergieae</taxon>
        <taxon>Pterocarpus clade</taxon>
        <taxon>Stylosanthes</taxon>
    </lineage>
</organism>
<dbReference type="EMBL" id="JASCZI010000380">
    <property type="protein sequence ID" value="MED6111451.1"/>
    <property type="molecule type" value="Genomic_DNA"/>
</dbReference>
<evidence type="ECO:0000313" key="2">
    <source>
        <dbReference type="Proteomes" id="UP001341840"/>
    </source>
</evidence>
<keyword evidence="2" id="KW-1185">Reference proteome</keyword>
<reference evidence="1 2" key="1">
    <citation type="journal article" date="2023" name="Plants (Basel)">
        <title>Bridging the Gap: Combining Genomics and Transcriptomics Approaches to Understand Stylosanthes scabra, an Orphan Legume from the Brazilian Caatinga.</title>
        <authorList>
            <person name="Ferreira-Neto J.R.C."/>
            <person name="da Silva M.D."/>
            <person name="Binneck E."/>
            <person name="de Melo N.F."/>
            <person name="da Silva R.H."/>
            <person name="de Melo A.L.T.M."/>
            <person name="Pandolfi V."/>
            <person name="Bustamante F.O."/>
            <person name="Brasileiro-Vidal A.C."/>
            <person name="Benko-Iseppon A.M."/>
        </authorList>
    </citation>
    <scope>NUCLEOTIDE SEQUENCE [LARGE SCALE GENOMIC DNA]</scope>
    <source>
        <tissue evidence="1">Leaves</tissue>
    </source>
</reference>
<gene>
    <name evidence="1" type="ORF">PIB30_052408</name>
</gene>
<protein>
    <submittedName>
        <fullName evidence="1">Uncharacterized protein</fullName>
    </submittedName>
</protein>
<accession>A0ABU6QHN2</accession>
<dbReference type="Proteomes" id="UP001341840">
    <property type="component" value="Unassembled WGS sequence"/>
</dbReference>